<gene>
    <name evidence="1" type="primary">LOC114341598</name>
</gene>
<evidence type="ECO:0000313" key="1">
    <source>
        <dbReference type="RefSeq" id="XP_028148205.1"/>
    </source>
</evidence>
<proteinExistence type="predicted"/>
<accession>A0A6P7GWL1</accession>
<reference evidence="1" key="1">
    <citation type="submission" date="2025-08" db="UniProtKB">
        <authorList>
            <consortium name="RefSeq"/>
        </authorList>
    </citation>
    <scope>IDENTIFICATION</scope>
    <source>
        <tissue evidence="1">Whole insect</tissue>
    </source>
</reference>
<name>A0A6P7GWL1_DIAVI</name>
<dbReference type="AlphaFoldDB" id="A0A6P7GWL1"/>
<protein>
    <submittedName>
        <fullName evidence="1">Uncharacterized protein LOC114341598</fullName>
    </submittedName>
</protein>
<dbReference type="InParanoid" id="A0A6P7GWL1"/>
<dbReference type="RefSeq" id="XP_028148205.1">
    <property type="nucleotide sequence ID" value="XM_028292404.1"/>
</dbReference>
<sequence>MSKKIKLDLRKEQDRETAVQWLEESDDDYLSERDSLSNDSEFDDNLEVAEYEPEILQPSESDSNDSDKPVLAAVDSTFISKNGTVWKNRPLRKTRCRTKNLLEKPGLTEKSKNVAKISDCFKLFVDEKIVEIIVKCTNQKAEKYIQDWNGKNPNKTRTWFLIKQEPVCPLIQWKFMRSWDS</sequence>
<organism evidence="1">
    <name type="scientific">Diabrotica virgifera virgifera</name>
    <name type="common">western corn rootworm</name>
    <dbReference type="NCBI Taxonomy" id="50390"/>
    <lineage>
        <taxon>Eukaryota</taxon>
        <taxon>Metazoa</taxon>
        <taxon>Ecdysozoa</taxon>
        <taxon>Arthropoda</taxon>
        <taxon>Hexapoda</taxon>
        <taxon>Insecta</taxon>
        <taxon>Pterygota</taxon>
        <taxon>Neoptera</taxon>
        <taxon>Endopterygota</taxon>
        <taxon>Coleoptera</taxon>
        <taxon>Polyphaga</taxon>
        <taxon>Cucujiformia</taxon>
        <taxon>Chrysomeloidea</taxon>
        <taxon>Chrysomelidae</taxon>
        <taxon>Galerucinae</taxon>
        <taxon>Diabroticina</taxon>
        <taxon>Diabroticites</taxon>
        <taxon>Diabrotica</taxon>
    </lineage>
</organism>